<dbReference type="GO" id="GO:0016791">
    <property type="term" value="F:phosphatase activity"/>
    <property type="evidence" value="ECO:0007669"/>
    <property type="project" value="TreeGrafter"/>
</dbReference>
<dbReference type="PROSITE" id="PS50112">
    <property type="entry name" value="PAS"/>
    <property type="match status" value="1"/>
</dbReference>
<dbReference type="NCBIfam" id="TIGR00229">
    <property type="entry name" value="sensory_box"/>
    <property type="match status" value="1"/>
</dbReference>
<dbReference type="PROSITE" id="PS50113">
    <property type="entry name" value="PAC"/>
    <property type="match status" value="1"/>
</dbReference>
<dbReference type="EMBL" id="AP017312">
    <property type="protein sequence ID" value="BAU26797.1"/>
    <property type="molecule type" value="Genomic_DNA"/>
</dbReference>
<name>A0A0U5B7P5_9BACL</name>
<dbReference type="OrthoDB" id="311592at2"/>
<dbReference type="InterPro" id="IPR036457">
    <property type="entry name" value="PPM-type-like_dom_sf"/>
</dbReference>
<reference evidence="2 3" key="1">
    <citation type="submission" date="2015-12" db="EMBL/GenBank/DDBJ databases">
        <title>Genome sequence of Aneurinibacillus soli.</title>
        <authorList>
            <person name="Lee J.S."/>
            <person name="Lee K.C."/>
            <person name="Kim K.K."/>
            <person name="Lee B.W."/>
        </authorList>
    </citation>
    <scope>NUCLEOTIDE SEQUENCE [LARGE SCALE GENOMIC DNA]</scope>
    <source>
        <strain evidence="2 3">CB4</strain>
    </source>
</reference>
<dbReference type="Proteomes" id="UP000217696">
    <property type="component" value="Chromosome"/>
</dbReference>
<organism evidence="2 3">
    <name type="scientific">Aneurinibacillus soli</name>
    <dbReference type="NCBI Taxonomy" id="1500254"/>
    <lineage>
        <taxon>Bacteria</taxon>
        <taxon>Bacillati</taxon>
        <taxon>Bacillota</taxon>
        <taxon>Bacilli</taxon>
        <taxon>Bacillales</taxon>
        <taxon>Paenibacillaceae</taxon>
        <taxon>Aneurinibacillus group</taxon>
        <taxon>Aneurinibacillus</taxon>
    </lineage>
</organism>
<dbReference type="InterPro" id="IPR052016">
    <property type="entry name" value="Bact_Sigma-Reg"/>
</dbReference>
<dbReference type="KEGG" id="asoc:CB4_00966"/>
<dbReference type="SMART" id="SM00331">
    <property type="entry name" value="PP2C_SIG"/>
    <property type="match status" value="1"/>
</dbReference>
<dbReference type="PANTHER" id="PTHR43156">
    <property type="entry name" value="STAGE II SPORULATION PROTEIN E-RELATED"/>
    <property type="match status" value="1"/>
</dbReference>
<accession>A0A0U5B7P5</accession>
<dbReference type="InterPro" id="IPR001610">
    <property type="entry name" value="PAC"/>
</dbReference>
<dbReference type="SMART" id="SM00086">
    <property type="entry name" value="PAC"/>
    <property type="match status" value="1"/>
</dbReference>
<dbReference type="RefSeq" id="WP_096463803.1">
    <property type="nucleotide sequence ID" value="NZ_AP017312.1"/>
</dbReference>
<gene>
    <name evidence="2" type="primary">nifL</name>
    <name evidence="2" type="ORF">CB4_00966</name>
</gene>
<dbReference type="Pfam" id="PF07228">
    <property type="entry name" value="SpoIIE"/>
    <property type="match status" value="1"/>
</dbReference>
<evidence type="ECO:0000313" key="3">
    <source>
        <dbReference type="Proteomes" id="UP000217696"/>
    </source>
</evidence>
<protein>
    <submittedName>
        <fullName evidence="2">Nitrogen fixation regulatory protein</fullName>
    </submittedName>
</protein>
<dbReference type="InterPro" id="IPR000700">
    <property type="entry name" value="PAS-assoc_C"/>
</dbReference>
<dbReference type="SMART" id="SM00091">
    <property type="entry name" value="PAS"/>
    <property type="match status" value="1"/>
</dbReference>
<dbReference type="Pfam" id="PF13426">
    <property type="entry name" value="PAS_9"/>
    <property type="match status" value="1"/>
</dbReference>
<dbReference type="SUPFAM" id="SSF81606">
    <property type="entry name" value="PP2C-like"/>
    <property type="match status" value="1"/>
</dbReference>
<sequence length="354" mass="39938">MSGVGEAVDAKDHLYLASIVFEHSSDGILITDASAVIISVNPAFTRVTGYRPHEVVGKTPRVLRSGKQPSAFYYHMWRSLQEKGSWQGEVWNRHKNGDAYLEFLRITTIKDRTGSVLYYMAVFADITEREQLRNELLQTAKIQRELLPKPLQDARITLKSIYRPYRYVSGDLYGYKWTRDKNKLFGFLIDVMGHGVATALQTSALRILFRQAFESSHSLAERLAYINHEAMCLFTDDAFAAAICFEIDFTAQTLTYASAGITYFLAYTDQVEGLIKASGMFLGIMDGVQYEQHVLPFASGDRFFFLTDGLFDMLPLSFAGEGKGSFGHTVEMLERMAYSNECTDDASAICLQIR</sequence>
<dbReference type="InterPro" id="IPR001932">
    <property type="entry name" value="PPM-type_phosphatase-like_dom"/>
</dbReference>
<dbReference type="SUPFAM" id="SSF55785">
    <property type="entry name" value="PYP-like sensor domain (PAS domain)"/>
    <property type="match status" value="1"/>
</dbReference>
<evidence type="ECO:0000256" key="1">
    <source>
        <dbReference type="ARBA" id="ARBA00022801"/>
    </source>
</evidence>
<dbReference type="InterPro" id="IPR035965">
    <property type="entry name" value="PAS-like_dom_sf"/>
</dbReference>
<dbReference type="AlphaFoldDB" id="A0A0U5B7P5"/>
<dbReference type="Gene3D" id="3.30.450.20">
    <property type="entry name" value="PAS domain"/>
    <property type="match status" value="1"/>
</dbReference>
<dbReference type="CDD" id="cd00130">
    <property type="entry name" value="PAS"/>
    <property type="match status" value="1"/>
</dbReference>
<keyword evidence="3" id="KW-1185">Reference proteome</keyword>
<dbReference type="Gene3D" id="3.60.40.10">
    <property type="entry name" value="PPM-type phosphatase domain"/>
    <property type="match status" value="1"/>
</dbReference>
<keyword evidence="1" id="KW-0378">Hydrolase</keyword>
<dbReference type="PANTHER" id="PTHR43156:SF2">
    <property type="entry name" value="STAGE II SPORULATION PROTEIN E"/>
    <property type="match status" value="1"/>
</dbReference>
<evidence type="ECO:0000313" key="2">
    <source>
        <dbReference type="EMBL" id="BAU26797.1"/>
    </source>
</evidence>
<proteinExistence type="predicted"/>
<dbReference type="InterPro" id="IPR000014">
    <property type="entry name" value="PAS"/>
</dbReference>